<comment type="subcellular location">
    <subcellularLocation>
        <location evidence="1">Virion</location>
    </subcellularLocation>
</comment>
<comment type="subunit">
    <text evidence="3">Homodimer.</text>
</comment>
<keyword evidence="7" id="KW-0238">DNA-binding</keyword>
<dbReference type="InterPro" id="IPR041607">
    <property type="entry name" value="HU-HIG"/>
</dbReference>
<dbReference type="GO" id="GO:0030527">
    <property type="term" value="F:structural constituent of chromatin"/>
    <property type="evidence" value="ECO:0007669"/>
    <property type="project" value="InterPro"/>
</dbReference>
<feature type="compositionally biased region" description="Basic and acidic residues" evidence="11">
    <location>
        <begin position="140"/>
        <end position="150"/>
    </location>
</feature>
<feature type="domain" description="HU" evidence="12">
    <location>
        <begin position="1"/>
        <end position="123"/>
    </location>
</feature>
<dbReference type="AlphaFoldDB" id="A0AAQ1ZLW7"/>
<proteinExistence type="inferred from homology"/>
<evidence type="ECO:0000256" key="4">
    <source>
        <dbReference type="ARBA" id="ARBA00016145"/>
    </source>
</evidence>
<evidence type="ECO:0000256" key="11">
    <source>
        <dbReference type="SAM" id="MobiDB-lite"/>
    </source>
</evidence>
<dbReference type="Gene3D" id="4.10.520.10">
    <property type="entry name" value="IHF-like DNA-binding proteins"/>
    <property type="match status" value="1"/>
</dbReference>
<comment type="function">
    <text evidence="10">DNA-binding protein that plays a critical role in nucleoid compaction, genome replication and DNA replication and transcription. Binds to both ssDNA and dsDNA with a binding site covering about 15 nucleotides. Displays DNA-supercoiling activity only when associated with the viral DNA topoisomerase 2.</text>
</comment>
<name>A0AAQ1ZLW7_9BACT</name>
<organism evidence="13 14">
    <name type="scientific">Segatella buccae</name>
    <dbReference type="NCBI Taxonomy" id="28126"/>
    <lineage>
        <taxon>Bacteria</taxon>
        <taxon>Pseudomonadati</taxon>
        <taxon>Bacteroidota</taxon>
        <taxon>Bacteroidia</taxon>
        <taxon>Bacteroidales</taxon>
        <taxon>Prevotellaceae</taxon>
        <taxon>Segatella</taxon>
    </lineage>
</organism>
<dbReference type="InterPro" id="IPR005902">
    <property type="entry name" value="HU_DNA-bd_put"/>
</dbReference>
<evidence type="ECO:0000313" key="14">
    <source>
        <dbReference type="Proteomes" id="UP000255283"/>
    </source>
</evidence>
<evidence type="ECO:0000259" key="12">
    <source>
        <dbReference type="Pfam" id="PF18291"/>
    </source>
</evidence>
<dbReference type="NCBIfam" id="TIGR01201">
    <property type="entry name" value="HU_rel"/>
    <property type="match status" value="1"/>
</dbReference>
<dbReference type="PANTHER" id="PTHR33175">
    <property type="entry name" value="DNA-BINDING PROTEIN HU"/>
    <property type="match status" value="1"/>
</dbReference>
<evidence type="ECO:0000256" key="6">
    <source>
        <dbReference type="ARBA" id="ARBA00022921"/>
    </source>
</evidence>
<dbReference type="InterPro" id="IPR000119">
    <property type="entry name" value="Hist_DNA-bd"/>
</dbReference>
<dbReference type="Proteomes" id="UP000255283">
    <property type="component" value="Unassembled WGS sequence"/>
</dbReference>
<dbReference type="Pfam" id="PF18291">
    <property type="entry name" value="HU-HIG"/>
    <property type="match status" value="1"/>
</dbReference>
<dbReference type="InterPro" id="IPR010992">
    <property type="entry name" value="IHF-like_DNA-bd_dom_sf"/>
</dbReference>
<gene>
    <name evidence="13" type="ORF">NCTC13063_02224</name>
</gene>
<keyword evidence="6" id="KW-0426">Late protein</keyword>
<dbReference type="EMBL" id="UGTJ01000002">
    <property type="protein sequence ID" value="SUB96466.1"/>
    <property type="molecule type" value="Genomic_DNA"/>
</dbReference>
<reference evidence="13 14" key="1">
    <citation type="submission" date="2018-06" db="EMBL/GenBank/DDBJ databases">
        <authorList>
            <consortium name="Pathogen Informatics"/>
            <person name="Doyle S."/>
        </authorList>
    </citation>
    <scope>NUCLEOTIDE SEQUENCE [LARGE SCALE GENOMIC DNA]</scope>
    <source>
        <strain evidence="13 14">NCTC13063</strain>
    </source>
</reference>
<dbReference type="PANTHER" id="PTHR33175:SF13">
    <property type="entry name" value="HISTONE-LIKE PROTEIN"/>
    <property type="match status" value="1"/>
</dbReference>
<keyword evidence="5" id="KW-0235">DNA replication</keyword>
<evidence type="ECO:0000256" key="7">
    <source>
        <dbReference type="ARBA" id="ARBA00023125"/>
    </source>
</evidence>
<dbReference type="RefSeq" id="WP_007410684.1">
    <property type="nucleotide sequence ID" value="NZ_CALLWX010000006.1"/>
</dbReference>
<dbReference type="GO" id="GO:0005829">
    <property type="term" value="C:cytosol"/>
    <property type="evidence" value="ECO:0007669"/>
    <property type="project" value="TreeGrafter"/>
</dbReference>
<evidence type="ECO:0000256" key="8">
    <source>
        <dbReference type="ARBA" id="ARBA00033120"/>
    </source>
</evidence>
<evidence type="ECO:0000256" key="9">
    <source>
        <dbReference type="ARBA" id="ARBA00033227"/>
    </source>
</evidence>
<dbReference type="GO" id="GO:0003677">
    <property type="term" value="F:DNA binding"/>
    <property type="evidence" value="ECO:0007669"/>
    <property type="project" value="UniProtKB-KW"/>
</dbReference>
<evidence type="ECO:0000313" key="13">
    <source>
        <dbReference type="EMBL" id="SUB96466.1"/>
    </source>
</evidence>
<feature type="region of interest" description="Disordered" evidence="11">
    <location>
        <begin position="140"/>
        <end position="163"/>
    </location>
</feature>
<dbReference type="SUPFAM" id="SSF47729">
    <property type="entry name" value="IHF-like DNA-binding proteins"/>
    <property type="match status" value="1"/>
</dbReference>
<dbReference type="GO" id="GO:0006260">
    <property type="term" value="P:DNA replication"/>
    <property type="evidence" value="ECO:0007669"/>
    <property type="project" value="UniProtKB-KW"/>
</dbReference>
<evidence type="ECO:0000256" key="3">
    <source>
        <dbReference type="ARBA" id="ARBA00011738"/>
    </source>
</evidence>
<accession>A0AAQ1ZLW7</accession>
<evidence type="ECO:0000256" key="1">
    <source>
        <dbReference type="ARBA" id="ARBA00004328"/>
    </source>
</evidence>
<comment type="similarity">
    <text evidence="2">Belongs to the bacterial histone-like protein family.</text>
</comment>
<evidence type="ECO:0000256" key="5">
    <source>
        <dbReference type="ARBA" id="ARBA00022705"/>
    </source>
</evidence>
<comment type="caution">
    <text evidence="13">The sequence shown here is derived from an EMBL/GenBank/DDBJ whole genome shotgun (WGS) entry which is preliminary data.</text>
</comment>
<evidence type="ECO:0000256" key="10">
    <source>
        <dbReference type="ARBA" id="ARBA00046140"/>
    </source>
</evidence>
<sequence length="163" mass="18052">MSVKYKLYQNKREGSSTKGKWYARAAADGLVTTDQLAETMQRNCTLKRSDIIAVISELVETMQTALQNGQRVKLDKFGSFKIGITSAPADTAKDFNVGKHVKGLHVLFQPEVKISADKKRTRSFLTGCKVEEYADYRVDKKKDKAGKKADPSAPAGTSEEHHA</sequence>
<protein>
    <recommendedName>
        <fullName evidence="4">Viral histone-like protein</fullName>
    </recommendedName>
    <alternativeName>
        <fullName evidence="9">DNA-binding protein pA104R</fullName>
    </alternativeName>
    <alternativeName>
        <fullName evidence="8">pA104R</fullName>
    </alternativeName>
</protein>
<evidence type="ECO:0000256" key="2">
    <source>
        <dbReference type="ARBA" id="ARBA00010529"/>
    </source>
</evidence>